<dbReference type="PANTHER" id="PTHR33112">
    <property type="entry name" value="DOMAIN PROTEIN, PUTATIVE-RELATED"/>
    <property type="match status" value="1"/>
</dbReference>
<gene>
    <name evidence="3" type="ORF">BHE90_003533</name>
</gene>
<dbReference type="Proteomes" id="UP000287124">
    <property type="component" value="Unassembled WGS sequence"/>
</dbReference>
<organism evidence="3 4">
    <name type="scientific">Fusarium euwallaceae</name>
    <dbReference type="NCBI Taxonomy" id="1147111"/>
    <lineage>
        <taxon>Eukaryota</taxon>
        <taxon>Fungi</taxon>
        <taxon>Dikarya</taxon>
        <taxon>Ascomycota</taxon>
        <taxon>Pezizomycotina</taxon>
        <taxon>Sordariomycetes</taxon>
        <taxon>Hypocreomycetidae</taxon>
        <taxon>Hypocreales</taxon>
        <taxon>Nectriaceae</taxon>
        <taxon>Fusarium</taxon>
        <taxon>Fusarium solani species complex</taxon>
    </lineage>
</organism>
<dbReference type="InterPro" id="IPR010730">
    <property type="entry name" value="HET"/>
</dbReference>
<proteinExistence type="predicted"/>
<sequence>MSRPIQCVGMKVDAYVLNQYVVADTYFLVPSSKPEYGRLLPGRFNLRHDCIPCADLDNAYPWQQNSRIADVETGELLQSRLGVYLHWCVPKTLRSGQADAGGPQQVADGSTTERQGSGVVEYQSVPDRWLIFRYVAEVQPLTTPAPALEIFLVESNKIQKLEDVLSSGDDLDTSTSPFLDPNHPAEEQLRTVLGRVSSLPENWNPGLGGLEDEKAAAQEGYHCPLTVLGTGDPLFADYMPHNAGVFTIHDDLTWGGQAPGTTQSATVSPANVNGRGLSYISAYHYGKPDSFNDTPNYIDRPDSASSTSPNLVNATQMAQNFASKTPLAIGEDVVDACTAMLGGSSNQQESSMANVLRGLTAAAALQESNSQLERASIATTNFESAHGGYLWRLAKDQSEKTKPSQPIAPTGQSSLMKPEQIAALRQLNQVQTYLNALFRRKRYVRHLTFCEWWKHRSLYDDDDPQSKERRRRAVAMAKTLLRRMEMVNSLISDAETLLNKIESSQKAYGPFVRVAAPKYYSHTDPGFVLRDMGSGWPDGWDADPSVIDDQTLDSWLSKNASSLKQWLDSSPFSKVAAPTTDARMPDVWDQYFSTKGLSNLPVEMQACLKNIVMAFSRDLVAGAAPTNPLITNPAWAAWDGQPWLPVFVEWEAEYVHIPREMWQLVHSDDGTVRYELRRDKALSDYKLSPRTMSGRSILLPNAQKFIVGLAEMMYGSVAGTGSKQNSDQDWMKQFLNNLSLLFGRLDGFTDHLLTLYQGSHVVPPKTLVKVDSTEDPIIKARIANYQAGEEIFIDQDSLNLLYGSLRGGSNDATETAGGLDVTPYGIDHEGLSYATLQDRNQPDENDLFFRPVTHGQARLTQFKIVDRFGQVICTTDPRPDKPSTPFYPYIGDGLLCESIPGPSSGTEQANTVIPLTPAETKGGDCSWFQLGPRINQDARLHADFMISGQQEGHYRPAAEGERAIFAWLLINYHDRSLQVYDADCSFRGEAFLPSGPKEPVYWSTLLGKGKGPDILPHMPPDEYNTLLEEQLRYMAKGDPAKGKSSAGAQIMTIEDLILSMSNATFLAGLWKTIVSTQDYMQAPPSQYQAYADYAEDSPMEEVEVEVDISECTGNEELTHYEFAVKIGDMLGVQDGLVAYFTGPKNGNTNNGAWTINTDYTDRGTKGNSSSSPPSRIVQHMANVPPLTVSPGYPVLLPPSEAELRTLDIADEAARYELRSAESLYPSITTVLVDPFLPVHIRSAILPIKKAKLDRAVVEHDLAQLGVWLQTGPVLIGARGTDPVADEQGTARVQVVHGAAAPRVPVFTAAPCAGGSEWKWVQPVLYTLEGDIPAPWDLIGRGFHIPEYGLSSSCVALAREWLNMCVNAEGKHANCSKATVPVLPTRVIAVGDDEVPPRLVIAEPNQQAYYAALSHCWGGSTPTKTITANVEEYITSLPANLPKTFLDAIKVARVLGIPYLWIDSLCIIQDSAEDWQHEASRMAQVYANAHVTIFADAAPDSMSGFLDSPSREPTAMFNVPFKTDDLDEGVVHIRARGLLAEELPFHSWTTEGGKGRSKLSTRGWVFQERLLSPRTLHFSRNEMAWECRSVCECECSATSLRTLRTTSVIKHFLYPQNIDVSKVQASWRSDIVPAYTQLNLTFSTDRLPAIEGLASAARKLRSDDEYFYGLWKNSIKADLMWHMPRSGRPSNRIVEGGAPTWSWASVTGEAAYDSKKLAKDSDLAILDVITGQGIPPTLLVRGHLVEVEFSDSFWGNPRVFLGPDDELAILWDVHGLGKKFARPYFLVCGADGNGPFGLLLVAGLSDDTSKQFRRVGYIPGYRITRRRRSWWSGGWVSHDESVSDESVEEMSDEMWEQANEAGAVEWAKEVFQGEATTFKII</sequence>
<dbReference type="EMBL" id="MIKF01000033">
    <property type="protein sequence ID" value="RTE81969.1"/>
    <property type="molecule type" value="Genomic_DNA"/>
</dbReference>
<name>A0A430M1Y4_9HYPO</name>
<evidence type="ECO:0000259" key="2">
    <source>
        <dbReference type="Pfam" id="PF06985"/>
    </source>
</evidence>
<evidence type="ECO:0000313" key="3">
    <source>
        <dbReference type="EMBL" id="RTE81969.1"/>
    </source>
</evidence>
<keyword evidence="4" id="KW-1185">Reference proteome</keyword>
<reference evidence="3 4" key="1">
    <citation type="submission" date="2017-06" db="EMBL/GenBank/DDBJ databases">
        <title>Comparative genomic analysis of Ambrosia Fusariam Clade fungi.</title>
        <authorList>
            <person name="Stajich J.E."/>
            <person name="Carrillo J."/>
            <person name="Kijimoto T."/>
            <person name="Eskalen A."/>
            <person name="O'Donnell K."/>
            <person name="Kasson M."/>
        </authorList>
    </citation>
    <scope>NUCLEOTIDE SEQUENCE [LARGE SCALE GENOMIC DNA]</scope>
    <source>
        <strain evidence="3 4">UCR1854</strain>
    </source>
</reference>
<feature type="domain" description="Heterokaryon incompatibility" evidence="2">
    <location>
        <begin position="1409"/>
        <end position="1567"/>
    </location>
</feature>
<evidence type="ECO:0000256" key="1">
    <source>
        <dbReference type="SAM" id="MobiDB-lite"/>
    </source>
</evidence>
<dbReference type="PANTHER" id="PTHR33112:SF9">
    <property type="entry name" value="HETEROKARYON INCOMPATIBILITY DOMAIN-CONTAINING PROTEIN"/>
    <property type="match status" value="1"/>
</dbReference>
<accession>A0A430M1Y4</accession>
<evidence type="ECO:0000313" key="4">
    <source>
        <dbReference type="Proteomes" id="UP000287124"/>
    </source>
</evidence>
<feature type="region of interest" description="Disordered" evidence="1">
    <location>
        <begin position="96"/>
        <end position="118"/>
    </location>
</feature>
<dbReference type="Pfam" id="PF06985">
    <property type="entry name" value="HET"/>
    <property type="match status" value="1"/>
</dbReference>
<protein>
    <recommendedName>
        <fullName evidence="2">Heterokaryon incompatibility domain-containing protein</fullName>
    </recommendedName>
</protein>
<comment type="caution">
    <text evidence="3">The sequence shown here is derived from an EMBL/GenBank/DDBJ whole genome shotgun (WGS) entry which is preliminary data.</text>
</comment>